<keyword evidence="3" id="KW-1185">Reference proteome</keyword>
<feature type="region of interest" description="Disordered" evidence="1">
    <location>
        <begin position="1"/>
        <end position="95"/>
    </location>
</feature>
<reference evidence="3" key="1">
    <citation type="journal article" date="2019" name="Int. J. Syst. Evol. Microbiol.">
        <title>The Global Catalogue of Microorganisms (GCM) 10K type strain sequencing project: providing services to taxonomists for standard genome sequencing and annotation.</title>
        <authorList>
            <consortium name="The Broad Institute Genomics Platform"/>
            <consortium name="The Broad Institute Genome Sequencing Center for Infectious Disease"/>
            <person name="Wu L."/>
            <person name="Ma J."/>
        </authorList>
    </citation>
    <scope>NUCLEOTIDE SEQUENCE [LARGE SCALE GENOMIC DNA]</scope>
    <source>
        <strain evidence="3">JCM 18304</strain>
    </source>
</reference>
<evidence type="ECO:0000313" key="3">
    <source>
        <dbReference type="Proteomes" id="UP001501570"/>
    </source>
</evidence>
<name>A0ABP9S7W9_9ACTN</name>
<gene>
    <name evidence="2" type="ORF">GCM10023322_49160</name>
</gene>
<evidence type="ECO:0000313" key="2">
    <source>
        <dbReference type="EMBL" id="GAA5191555.1"/>
    </source>
</evidence>
<accession>A0ABP9S7W9</accession>
<protein>
    <submittedName>
        <fullName evidence="2">Uncharacterized protein</fullName>
    </submittedName>
</protein>
<organism evidence="2 3">
    <name type="scientific">Rugosimonospora acidiphila</name>
    <dbReference type="NCBI Taxonomy" id="556531"/>
    <lineage>
        <taxon>Bacteria</taxon>
        <taxon>Bacillati</taxon>
        <taxon>Actinomycetota</taxon>
        <taxon>Actinomycetes</taxon>
        <taxon>Micromonosporales</taxon>
        <taxon>Micromonosporaceae</taxon>
        <taxon>Rugosimonospora</taxon>
    </lineage>
</organism>
<dbReference type="EMBL" id="BAABJQ010000016">
    <property type="protein sequence ID" value="GAA5191555.1"/>
    <property type="molecule type" value="Genomic_DNA"/>
</dbReference>
<proteinExistence type="predicted"/>
<dbReference type="Proteomes" id="UP001501570">
    <property type="component" value="Unassembled WGS sequence"/>
</dbReference>
<evidence type="ECO:0000256" key="1">
    <source>
        <dbReference type="SAM" id="MobiDB-lite"/>
    </source>
</evidence>
<sequence length="95" mass="9839">MQVESGWCTSSGWLTVSGGDPAVSGGPARTPPLTDPPSRSLERYPKEVVTGTTARPRLPSRDTAKTPASTAADVIDSRGGGDCPPRPQRYASGTV</sequence>
<comment type="caution">
    <text evidence="2">The sequence shown here is derived from an EMBL/GenBank/DDBJ whole genome shotgun (WGS) entry which is preliminary data.</text>
</comment>